<name>A0A4C2A5E2_EUMVA</name>
<proteinExistence type="predicted"/>
<keyword evidence="3" id="KW-1185">Reference proteome</keyword>
<evidence type="ECO:0000313" key="3">
    <source>
        <dbReference type="Proteomes" id="UP000299102"/>
    </source>
</evidence>
<dbReference type="Proteomes" id="UP000299102">
    <property type="component" value="Unassembled WGS sequence"/>
</dbReference>
<feature type="compositionally biased region" description="Low complexity" evidence="1">
    <location>
        <begin position="304"/>
        <end position="326"/>
    </location>
</feature>
<dbReference type="OrthoDB" id="10029800at2759"/>
<gene>
    <name evidence="2" type="primary">run</name>
    <name evidence="2" type="ORF">EVAR_70818_1</name>
</gene>
<feature type="compositionally biased region" description="Basic and acidic residues" evidence="1">
    <location>
        <begin position="380"/>
        <end position="409"/>
    </location>
</feature>
<sequence length="453" mass="48968">MTEIISAVFVCVSLTLTFRSRPLCRSRLVPDTSFDSVSAQNFKLDPDYGYGHPGAFSPFLLNAGWLDAAYLNYAWADYFRPAQLREQGAALVKVLAPARRITPYLRPRSDRPLAFKAAMQAHCGSCTKSATEMKRCTSDSFDSISRCDRALHRYEVCISNARPLLPTKRKETRLFELGPGVCSPARHRVRINKYCTLALRATHAQERRAAGVPRGAAACGATPITAPVIPGADLFPFPAAVTNMPPGGLLPPPGTFLPPNGLLPFPPHPAELTLKSLPPELALKNGMNPYDALASMRNLQSSVSSLDASSVRMSPTSSRHSSSPHSAPNVSPNRSKADSKSDAHSTRDTDESDEEPIEVVKSAFHPARPANLELQEMKRVQAADSTVADRPRPKQDLKAPSRTSTRLEAHGVSQKLASPKCEMSLVLPHANALALYLPTTSGAGGVGQNQSVF</sequence>
<dbReference type="STRING" id="151549.A0A4C2A5E2"/>
<feature type="region of interest" description="Disordered" evidence="1">
    <location>
        <begin position="304"/>
        <end position="356"/>
    </location>
</feature>
<evidence type="ECO:0000313" key="2">
    <source>
        <dbReference type="EMBL" id="GBP95400.1"/>
    </source>
</evidence>
<organism evidence="2 3">
    <name type="scientific">Eumeta variegata</name>
    <name type="common">Bagworm moth</name>
    <name type="synonym">Eumeta japonica</name>
    <dbReference type="NCBI Taxonomy" id="151549"/>
    <lineage>
        <taxon>Eukaryota</taxon>
        <taxon>Metazoa</taxon>
        <taxon>Ecdysozoa</taxon>
        <taxon>Arthropoda</taxon>
        <taxon>Hexapoda</taxon>
        <taxon>Insecta</taxon>
        <taxon>Pterygota</taxon>
        <taxon>Neoptera</taxon>
        <taxon>Endopterygota</taxon>
        <taxon>Lepidoptera</taxon>
        <taxon>Glossata</taxon>
        <taxon>Ditrysia</taxon>
        <taxon>Tineoidea</taxon>
        <taxon>Psychidae</taxon>
        <taxon>Oiketicinae</taxon>
        <taxon>Eumeta</taxon>
    </lineage>
</organism>
<protein>
    <submittedName>
        <fullName evidence="2">Segmentation protein Runt</fullName>
    </submittedName>
</protein>
<reference evidence="2 3" key="1">
    <citation type="journal article" date="2019" name="Commun. Biol.">
        <title>The bagworm genome reveals a unique fibroin gene that provides high tensile strength.</title>
        <authorList>
            <person name="Kono N."/>
            <person name="Nakamura H."/>
            <person name="Ohtoshi R."/>
            <person name="Tomita M."/>
            <person name="Numata K."/>
            <person name="Arakawa K."/>
        </authorList>
    </citation>
    <scope>NUCLEOTIDE SEQUENCE [LARGE SCALE GENOMIC DNA]</scope>
</reference>
<evidence type="ECO:0000256" key="1">
    <source>
        <dbReference type="SAM" id="MobiDB-lite"/>
    </source>
</evidence>
<accession>A0A4C2A5E2</accession>
<dbReference type="AlphaFoldDB" id="A0A4C2A5E2"/>
<comment type="caution">
    <text evidence="2">The sequence shown here is derived from an EMBL/GenBank/DDBJ whole genome shotgun (WGS) entry which is preliminary data.</text>
</comment>
<feature type="compositionally biased region" description="Basic and acidic residues" evidence="1">
    <location>
        <begin position="335"/>
        <end position="349"/>
    </location>
</feature>
<feature type="region of interest" description="Disordered" evidence="1">
    <location>
        <begin position="380"/>
        <end position="413"/>
    </location>
</feature>
<dbReference type="EMBL" id="BGZK01002624">
    <property type="protein sequence ID" value="GBP95400.1"/>
    <property type="molecule type" value="Genomic_DNA"/>
</dbReference>